<sequence>MDITQLVDSQRQYFMTHDTKNIQMRIKTIQNIKQWITQNEDKIIIALKKDLNKHATESYMAEIGLVLSEINYQLKHIKRWSKNKKVWTPLAQFYGVSYETYEPYGVTLVMSPWNYPFMLSIEPAIGAIAAGNTVIIKPSAYAPHVSHIIKQMIHETCHEKYVAVVEGGREENIALLEQRFDYIFFTGSVEVGKQVMAKASRYLTPVTLELGGKSPCIVDDAHSLKLAAKRIAFGKFLNAGQTCVAPDYLLVRENLKKPFIDYIKQYILEFFGDNPLENDQLVKIINQKHFERLTHLLENQDIIIGGKGNLQTLKIEPTLVDHIDSDNPLMKEEIFGPILPIITYHSIDEVIDFINKRERPLAFYIFSSHKDVQNKLLNSCSFGGGCINDTIIHLATSQLGFGGVGHSGMGSYHGKKSFETFSHTRSLVKKATWIDLPFRYYPYTTFKEKMIRLFEK</sequence>
<feature type="active site" evidence="5 6">
    <location>
        <position position="209"/>
    </location>
</feature>
<dbReference type="CDD" id="cd07136">
    <property type="entry name" value="ALDH_YwdH-P39616"/>
    <property type="match status" value="1"/>
</dbReference>
<dbReference type="InterPro" id="IPR029510">
    <property type="entry name" value="Ald_DH_CS_GLU"/>
</dbReference>
<dbReference type="PROSITE" id="PS00687">
    <property type="entry name" value="ALDEHYDE_DEHYDR_GLU"/>
    <property type="match status" value="1"/>
</dbReference>
<protein>
    <recommendedName>
        <fullName evidence="4">Aldehyde dehydrogenase</fullName>
    </recommendedName>
</protein>
<dbReference type="PANTHER" id="PTHR43570:SF16">
    <property type="entry name" value="ALDEHYDE DEHYDROGENASE TYPE III, ISOFORM Q"/>
    <property type="match status" value="1"/>
</dbReference>
<dbReference type="InterPro" id="IPR016160">
    <property type="entry name" value="Ald_DH_CS_CYS"/>
</dbReference>
<evidence type="ECO:0000313" key="10">
    <source>
        <dbReference type="Proteomes" id="UP000003157"/>
    </source>
</evidence>
<dbReference type="InterPro" id="IPR016161">
    <property type="entry name" value="Ald_DH/histidinol_DH"/>
</dbReference>
<dbReference type="GO" id="GO:0006081">
    <property type="term" value="P:aldehyde metabolic process"/>
    <property type="evidence" value="ECO:0007669"/>
    <property type="project" value="InterPro"/>
</dbReference>
<keyword evidence="3" id="KW-0520">NAD</keyword>
<evidence type="ECO:0000313" key="9">
    <source>
        <dbReference type="EMBL" id="EFW04753.1"/>
    </source>
</evidence>
<dbReference type="eggNOG" id="COG1012">
    <property type="taxonomic scope" value="Bacteria"/>
</dbReference>
<dbReference type="InterPro" id="IPR016162">
    <property type="entry name" value="Ald_DH_N"/>
</dbReference>
<evidence type="ECO:0000256" key="4">
    <source>
        <dbReference type="PIRNR" id="PIRNR036492"/>
    </source>
</evidence>
<dbReference type="InterPro" id="IPR015590">
    <property type="entry name" value="Aldehyde_DH_dom"/>
</dbReference>
<dbReference type="SUPFAM" id="SSF53720">
    <property type="entry name" value="ALDH-like"/>
    <property type="match status" value="1"/>
</dbReference>
<comment type="similarity">
    <text evidence="1 4 7">Belongs to the aldehyde dehydrogenase family.</text>
</comment>
<feature type="domain" description="Aldehyde dehydrogenase" evidence="8">
    <location>
        <begin position="2"/>
        <end position="426"/>
    </location>
</feature>
<name>E7GAT7_9FIRM</name>
<evidence type="ECO:0000259" key="8">
    <source>
        <dbReference type="Pfam" id="PF00171"/>
    </source>
</evidence>
<dbReference type="PIRSF" id="PIRSF036492">
    <property type="entry name" value="ALDH"/>
    <property type="match status" value="1"/>
</dbReference>
<evidence type="ECO:0000256" key="2">
    <source>
        <dbReference type="ARBA" id="ARBA00023002"/>
    </source>
</evidence>
<keyword evidence="10" id="KW-1185">Reference proteome</keyword>
<evidence type="ECO:0000256" key="1">
    <source>
        <dbReference type="ARBA" id="ARBA00009986"/>
    </source>
</evidence>
<keyword evidence="2 4" id="KW-0560">Oxidoreductase</keyword>
<dbReference type="InterPro" id="IPR012394">
    <property type="entry name" value="Aldehyde_DH_NAD(P)"/>
</dbReference>
<dbReference type="Gene3D" id="3.40.605.10">
    <property type="entry name" value="Aldehyde Dehydrogenase, Chain A, domain 1"/>
    <property type="match status" value="1"/>
</dbReference>
<gene>
    <name evidence="9" type="ORF">HMPREF9488_01877</name>
</gene>
<dbReference type="InterPro" id="IPR016163">
    <property type="entry name" value="Ald_DH_C"/>
</dbReference>
<dbReference type="GO" id="GO:0005737">
    <property type="term" value="C:cytoplasm"/>
    <property type="evidence" value="ECO:0007669"/>
    <property type="project" value="TreeGrafter"/>
</dbReference>
<evidence type="ECO:0000256" key="7">
    <source>
        <dbReference type="RuleBase" id="RU003345"/>
    </source>
</evidence>
<dbReference type="Pfam" id="PF00171">
    <property type="entry name" value="Aldedh"/>
    <property type="match status" value="1"/>
</dbReference>
<dbReference type="FunFam" id="3.40.309.10:FF:000003">
    <property type="entry name" value="Aldehyde dehydrogenase"/>
    <property type="match status" value="1"/>
</dbReference>
<dbReference type="STRING" id="100884.GCA_000269565_01974"/>
<dbReference type="Gene3D" id="3.40.309.10">
    <property type="entry name" value="Aldehyde Dehydrogenase, Chain A, domain 2"/>
    <property type="match status" value="1"/>
</dbReference>
<dbReference type="PANTHER" id="PTHR43570">
    <property type="entry name" value="ALDEHYDE DEHYDROGENASE"/>
    <property type="match status" value="1"/>
</dbReference>
<dbReference type="FunFam" id="3.40.605.10:FF:000004">
    <property type="entry name" value="Aldehyde dehydrogenase"/>
    <property type="match status" value="1"/>
</dbReference>
<dbReference type="PROSITE" id="PS00070">
    <property type="entry name" value="ALDEHYDE_DEHYDR_CYS"/>
    <property type="match status" value="1"/>
</dbReference>
<organism evidence="9 10">
    <name type="scientific">Coprobacillus cateniformis</name>
    <dbReference type="NCBI Taxonomy" id="100884"/>
    <lineage>
        <taxon>Bacteria</taxon>
        <taxon>Bacillati</taxon>
        <taxon>Bacillota</taxon>
        <taxon>Erysipelotrichia</taxon>
        <taxon>Erysipelotrichales</taxon>
        <taxon>Coprobacillaceae</taxon>
        <taxon>Coprobacillus</taxon>
    </lineage>
</organism>
<feature type="active site" evidence="5">
    <location>
        <position position="243"/>
    </location>
</feature>
<evidence type="ECO:0000256" key="3">
    <source>
        <dbReference type="ARBA" id="ARBA00023027"/>
    </source>
</evidence>
<dbReference type="AlphaFoldDB" id="E7GAT7"/>
<evidence type="ECO:0000256" key="6">
    <source>
        <dbReference type="PROSITE-ProRule" id="PRU10007"/>
    </source>
</evidence>
<dbReference type="HOGENOM" id="CLU_005391_3_1_9"/>
<reference evidence="9 10" key="1">
    <citation type="submission" date="2010-12" db="EMBL/GenBank/DDBJ databases">
        <title>The Genome Sequence of Coprobacillus sp. strain 29_1.</title>
        <authorList>
            <consortium name="The Broad Institute Genome Sequencing Platform"/>
            <person name="Earl A."/>
            <person name="Ward D."/>
            <person name="Feldgarden M."/>
            <person name="Gevers D."/>
            <person name="Daigneault M."/>
            <person name="Sibley C.D."/>
            <person name="White A."/>
            <person name="Strauss J."/>
            <person name="Allen-Vercoe E."/>
            <person name="Young S.K."/>
            <person name="Zeng Q."/>
            <person name="Gargeya S."/>
            <person name="Fitzgerald M."/>
            <person name="Haas B."/>
            <person name="Abouelleil A."/>
            <person name="Alvarado L."/>
            <person name="Arachchi H.M."/>
            <person name="Berlin A."/>
            <person name="Brown A."/>
            <person name="Chapman S.B."/>
            <person name="Chen Z."/>
            <person name="Dunbar C."/>
            <person name="Freedman E."/>
            <person name="Gearin G."/>
            <person name="Gellesch M."/>
            <person name="Goldberg J."/>
            <person name="Griggs A."/>
            <person name="Gujja S."/>
            <person name="Heilman E."/>
            <person name="Heiman D."/>
            <person name="Howarth C."/>
            <person name="Larson L."/>
            <person name="Lui A."/>
            <person name="MacDonald P.J.P."/>
            <person name="Mehta T."/>
            <person name="Montmayeur A."/>
            <person name="Murphy C."/>
            <person name="Neiman D."/>
            <person name="Pearson M."/>
            <person name="Priest M."/>
            <person name="Roberts A."/>
            <person name="Saif S."/>
            <person name="Shea T."/>
            <person name="Shenoy N."/>
            <person name="Sisk P."/>
            <person name="Stolte C."/>
            <person name="Sykes S."/>
            <person name="White J."/>
            <person name="Yandava C."/>
            <person name="Nusbaum C."/>
            <person name="Birren B."/>
        </authorList>
    </citation>
    <scope>NUCLEOTIDE SEQUENCE [LARGE SCALE GENOMIC DNA]</scope>
    <source>
        <strain evidence="9 10">29_1</strain>
    </source>
</reference>
<evidence type="ECO:0000256" key="5">
    <source>
        <dbReference type="PIRSR" id="PIRSR036492-1"/>
    </source>
</evidence>
<dbReference type="GO" id="GO:0004029">
    <property type="term" value="F:aldehyde dehydrogenase (NAD+) activity"/>
    <property type="evidence" value="ECO:0007669"/>
    <property type="project" value="TreeGrafter"/>
</dbReference>
<proteinExistence type="inferred from homology"/>
<dbReference type="Proteomes" id="UP000003157">
    <property type="component" value="Unassembled WGS sequence"/>
</dbReference>
<dbReference type="EMBL" id="ADKX01000033">
    <property type="protein sequence ID" value="EFW04753.1"/>
    <property type="molecule type" value="Genomic_DNA"/>
</dbReference>
<accession>E7GAT7</accession>
<comment type="caution">
    <text evidence="9">The sequence shown here is derived from an EMBL/GenBank/DDBJ whole genome shotgun (WGS) entry which is preliminary data.</text>
</comment>